<sequence length="303" mass="34981">MLNTNNTQSNKNAKIISFINMKGGVGKTTLCKEISQYLYKIKNKSILVIDIDPQSNCTQSFFEHYNIFNKYNIDINENKIIKNEDSSKLASIEHIFNKDFLVSDSEQLIIENLASKESSRFDLIPGDLRTVFMEREQSTGAAEKRLKTYIYKKKLRDKYDYIFIDCPPTYSFYTVAAMLTSDFYLVPVKPDAYSLLGLDLLDRVISDLESGNFDIFQDNHLINLGIIFTMVGSEKGFGKNIADIKSFLDEKNIYYFNSQFKFYSKLITSNLDKFITDREDTDLANQMEDICNEFEKRVGELNG</sequence>
<dbReference type="RefSeq" id="WP_024051273.1">
    <property type="nucleotide sequence ID" value="NZ_CACRUE010000031.1"/>
</dbReference>
<dbReference type="SUPFAM" id="SSF52540">
    <property type="entry name" value="P-loop containing nucleoside triphosphate hydrolases"/>
    <property type="match status" value="1"/>
</dbReference>
<feature type="domain" description="AAA" evidence="1">
    <location>
        <begin position="13"/>
        <end position="208"/>
    </location>
</feature>
<evidence type="ECO:0000313" key="2">
    <source>
        <dbReference type="EMBL" id="VYU18964.1"/>
    </source>
</evidence>
<dbReference type="GO" id="GO:0016787">
    <property type="term" value="F:hydrolase activity"/>
    <property type="evidence" value="ECO:0007669"/>
    <property type="project" value="UniProtKB-KW"/>
</dbReference>
<dbReference type="AlphaFoldDB" id="A0A6N3CTP3"/>
<protein>
    <submittedName>
        <fullName evidence="2">Sporulation initiation inhibitor protein Soj</fullName>
        <ecNumber evidence="2">3.6.-.-</ecNumber>
    </submittedName>
</protein>
<proteinExistence type="predicted"/>
<reference evidence="2" key="1">
    <citation type="submission" date="2019-11" db="EMBL/GenBank/DDBJ databases">
        <authorList>
            <person name="Feng L."/>
        </authorList>
    </citation>
    <scope>NUCLEOTIDE SEQUENCE</scope>
    <source>
        <strain evidence="2">IbartlettiiLFYP30</strain>
    </source>
</reference>
<dbReference type="PANTHER" id="PTHR13696:SF99">
    <property type="entry name" value="COBYRINIC ACID AC-DIAMIDE SYNTHASE"/>
    <property type="match status" value="1"/>
</dbReference>
<evidence type="ECO:0000259" key="1">
    <source>
        <dbReference type="Pfam" id="PF13614"/>
    </source>
</evidence>
<dbReference type="InterPro" id="IPR025669">
    <property type="entry name" value="AAA_dom"/>
</dbReference>
<dbReference type="PANTHER" id="PTHR13696">
    <property type="entry name" value="P-LOOP CONTAINING NUCLEOSIDE TRIPHOSPHATE HYDROLASE"/>
    <property type="match status" value="1"/>
</dbReference>
<dbReference type="InterPro" id="IPR050678">
    <property type="entry name" value="DNA_Partitioning_ATPase"/>
</dbReference>
<dbReference type="EMBL" id="CACRUE010000031">
    <property type="protein sequence ID" value="VYU18964.1"/>
    <property type="molecule type" value="Genomic_DNA"/>
</dbReference>
<dbReference type="EC" id="3.6.-.-" evidence="2"/>
<dbReference type="InterPro" id="IPR027417">
    <property type="entry name" value="P-loop_NTPase"/>
</dbReference>
<gene>
    <name evidence="2" type="primary">soj</name>
    <name evidence="2" type="ORF">IBLFYP30_01971</name>
</gene>
<dbReference type="Gene3D" id="3.40.50.300">
    <property type="entry name" value="P-loop containing nucleotide triphosphate hydrolases"/>
    <property type="match status" value="1"/>
</dbReference>
<dbReference type="CDD" id="cd02042">
    <property type="entry name" value="ParAB_family"/>
    <property type="match status" value="1"/>
</dbReference>
<organism evidence="2">
    <name type="scientific">Intestinibacter bartlettii</name>
    <dbReference type="NCBI Taxonomy" id="261299"/>
    <lineage>
        <taxon>Bacteria</taxon>
        <taxon>Bacillati</taxon>
        <taxon>Bacillota</taxon>
        <taxon>Clostridia</taxon>
        <taxon>Peptostreptococcales</taxon>
        <taxon>Peptostreptococcaceae</taxon>
        <taxon>Intestinibacter</taxon>
    </lineage>
</organism>
<dbReference type="Pfam" id="PF13614">
    <property type="entry name" value="AAA_31"/>
    <property type="match status" value="1"/>
</dbReference>
<accession>A0A6N3CTP3</accession>
<keyword evidence="2" id="KW-0378">Hydrolase</keyword>
<name>A0A6N3CTP3_9FIRM</name>